<dbReference type="InterPro" id="IPR050858">
    <property type="entry name" value="Mal-CoA-ACP_Trans/PKS_FabD"/>
</dbReference>
<organism evidence="2 3">
    <name type="scientific">Roseateles depolymerans</name>
    <dbReference type="NCBI Taxonomy" id="76731"/>
    <lineage>
        <taxon>Bacteria</taxon>
        <taxon>Pseudomonadati</taxon>
        <taxon>Pseudomonadota</taxon>
        <taxon>Betaproteobacteria</taxon>
        <taxon>Burkholderiales</taxon>
        <taxon>Sphaerotilaceae</taxon>
        <taxon>Roseateles</taxon>
    </lineage>
</organism>
<evidence type="ECO:0000313" key="2">
    <source>
        <dbReference type="EMBL" id="ALV07797.1"/>
    </source>
</evidence>
<evidence type="ECO:0000313" key="3">
    <source>
        <dbReference type="Proteomes" id="UP000060699"/>
    </source>
</evidence>
<keyword evidence="2" id="KW-0808">Transferase</keyword>
<dbReference type="InterPro" id="IPR016035">
    <property type="entry name" value="Acyl_Trfase/lysoPLipase"/>
</dbReference>
<dbReference type="SMART" id="SM00827">
    <property type="entry name" value="PKS_AT"/>
    <property type="match status" value="1"/>
</dbReference>
<dbReference type="GO" id="GO:0005829">
    <property type="term" value="C:cytosol"/>
    <property type="evidence" value="ECO:0007669"/>
    <property type="project" value="TreeGrafter"/>
</dbReference>
<dbReference type="Gene3D" id="3.30.70.250">
    <property type="entry name" value="Malonyl-CoA ACP transacylase, ACP-binding"/>
    <property type="match status" value="1"/>
</dbReference>
<keyword evidence="3" id="KW-1185">Reference proteome</keyword>
<name>A0A0U3E3M0_9BURK</name>
<evidence type="ECO:0000259" key="1">
    <source>
        <dbReference type="SMART" id="SM00827"/>
    </source>
</evidence>
<sequence>MSLGLLFPGQGAQHAQMLPWLEDAPAAAPALASLCRRVGADWRACASDPQWLHANAVAQPLLTGVDLAAWQAVAPRLPTPVVMAGYSVGEIAAFSAAGMYDTDTALDLAVRRAQAMDLAAQGHGGGLMSVQGASAAALVAAEAGLALAIRIHPDHVIVGGPIRELHSAAARWTDAGLRCKALPIAVASHTPWMSDAADAFARHLATLTLKPPKVALISNLTGQSSRQLQVLAPALSGQIAATVRWDDCLDSLAERGVRCVLEMGPGAALTAMWRDRYPDIPARSADEFRSDTGLVDWVSQQLTAR</sequence>
<dbReference type="EMBL" id="CP013729">
    <property type="protein sequence ID" value="ALV07797.1"/>
    <property type="molecule type" value="Genomic_DNA"/>
</dbReference>
<dbReference type="PANTHER" id="PTHR42681">
    <property type="entry name" value="MALONYL-COA-ACYL CARRIER PROTEIN TRANSACYLASE, MITOCHONDRIAL"/>
    <property type="match status" value="1"/>
</dbReference>
<feature type="domain" description="Malonyl-CoA:ACP transacylase (MAT)" evidence="1">
    <location>
        <begin position="6"/>
        <end position="305"/>
    </location>
</feature>
<dbReference type="KEGG" id="rdp:RD2015_3339"/>
<accession>A0A0U3E3M0</accession>
<dbReference type="GO" id="GO:0006633">
    <property type="term" value="P:fatty acid biosynthetic process"/>
    <property type="evidence" value="ECO:0007669"/>
    <property type="project" value="TreeGrafter"/>
</dbReference>
<dbReference type="InterPro" id="IPR014043">
    <property type="entry name" value="Acyl_transferase_dom"/>
</dbReference>
<dbReference type="GO" id="GO:0004314">
    <property type="term" value="F:[acyl-carrier-protein] S-malonyltransferase activity"/>
    <property type="evidence" value="ECO:0007669"/>
    <property type="project" value="TreeGrafter"/>
</dbReference>
<dbReference type="RefSeq" id="WP_058935850.1">
    <property type="nucleotide sequence ID" value="NZ_CP013729.1"/>
</dbReference>
<dbReference type="STRING" id="76731.RD2015_3339"/>
<dbReference type="Proteomes" id="UP000060699">
    <property type="component" value="Chromosome"/>
</dbReference>
<reference evidence="2 3" key="1">
    <citation type="submission" date="2015-12" db="EMBL/GenBank/DDBJ databases">
        <title>Complete genome of Roseateles depolymerans KCTC 42856.</title>
        <authorList>
            <person name="Kim K.M."/>
        </authorList>
    </citation>
    <scope>NUCLEOTIDE SEQUENCE [LARGE SCALE GENOMIC DNA]</scope>
    <source>
        <strain evidence="2 3">KCTC 42856</strain>
    </source>
</reference>
<protein>
    <submittedName>
        <fullName evidence="2">Acyl transferase</fullName>
    </submittedName>
</protein>
<dbReference type="AlphaFoldDB" id="A0A0U3E3M0"/>
<dbReference type="InterPro" id="IPR001227">
    <property type="entry name" value="Ac_transferase_dom_sf"/>
</dbReference>
<dbReference type="Pfam" id="PF00698">
    <property type="entry name" value="Acyl_transf_1"/>
    <property type="match status" value="1"/>
</dbReference>
<dbReference type="PANTHER" id="PTHR42681:SF6">
    <property type="entry name" value="BLL0263 PROTEIN"/>
    <property type="match status" value="1"/>
</dbReference>
<dbReference type="SUPFAM" id="SSF52151">
    <property type="entry name" value="FabD/lysophospholipase-like"/>
    <property type="match status" value="1"/>
</dbReference>
<gene>
    <name evidence="2" type="ORF">RD2015_3339</name>
</gene>
<dbReference type="OrthoDB" id="9808564at2"/>
<dbReference type="Gene3D" id="3.40.366.10">
    <property type="entry name" value="Malonyl-Coenzyme A Acyl Carrier Protein, domain 2"/>
    <property type="match status" value="1"/>
</dbReference>
<proteinExistence type="predicted"/>